<feature type="compositionally biased region" description="Acidic residues" evidence="1">
    <location>
        <begin position="229"/>
        <end position="238"/>
    </location>
</feature>
<dbReference type="OrthoDB" id="12264at2157"/>
<evidence type="ECO:0000313" key="2">
    <source>
        <dbReference type="EMBL" id="AFU57815.1"/>
    </source>
</evidence>
<keyword evidence="3" id="KW-1185">Reference proteome</keyword>
<feature type="compositionally biased region" description="Low complexity" evidence="1">
    <location>
        <begin position="244"/>
        <end position="258"/>
    </location>
</feature>
<protein>
    <submittedName>
        <fullName evidence="2">Uncharacterized protein</fullName>
    </submittedName>
</protein>
<feature type="compositionally biased region" description="Low complexity" evidence="1">
    <location>
        <begin position="301"/>
        <end position="325"/>
    </location>
</feature>
<organism evidence="2 3">
    <name type="scientific">Nitrososphaera gargensis (strain Ga9.2)</name>
    <dbReference type="NCBI Taxonomy" id="1237085"/>
    <lineage>
        <taxon>Archaea</taxon>
        <taxon>Nitrososphaerota</taxon>
        <taxon>Nitrososphaeria</taxon>
        <taxon>Nitrososphaerales</taxon>
        <taxon>Nitrososphaeraceae</taxon>
        <taxon>Nitrososphaera</taxon>
    </lineage>
</organism>
<name>K0IDN7_NITGG</name>
<feature type="compositionally biased region" description="Low complexity" evidence="1">
    <location>
        <begin position="215"/>
        <end position="225"/>
    </location>
</feature>
<accession>K0IDN7</accession>
<evidence type="ECO:0000256" key="1">
    <source>
        <dbReference type="SAM" id="MobiDB-lite"/>
    </source>
</evidence>
<dbReference type="AlphaFoldDB" id="K0IDN7"/>
<gene>
    <name evidence="2" type="ordered locus">Ngar_c08730</name>
</gene>
<dbReference type="GeneID" id="13795268"/>
<dbReference type="RefSeq" id="WP_015018360.1">
    <property type="nucleotide sequence ID" value="NC_018719.1"/>
</dbReference>
<evidence type="ECO:0000313" key="3">
    <source>
        <dbReference type="Proteomes" id="UP000008037"/>
    </source>
</evidence>
<dbReference type="EMBL" id="CP002408">
    <property type="protein sequence ID" value="AFU57815.1"/>
    <property type="molecule type" value="Genomic_DNA"/>
</dbReference>
<reference evidence="2 3" key="1">
    <citation type="journal article" date="2012" name="Environ. Microbiol.">
        <title>The genome of the ammonia-oxidizing Candidatus Nitrososphaera gargensis: insights into metabolic versatility and environmental adaptations.</title>
        <authorList>
            <person name="Spang A."/>
            <person name="Poehlein A."/>
            <person name="Offre P."/>
            <person name="Zumbragel S."/>
            <person name="Haider S."/>
            <person name="Rychlik N."/>
            <person name="Nowka B."/>
            <person name="Schmeisser C."/>
            <person name="Lebedeva E.V."/>
            <person name="Rattei T."/>
            <person name="Bohm C."/>
            <person name="Schmid M."/>
            <person name="Galushko A."/>
            <person name="Hatzenpichler R."/>
            <person name="Weinmaier T."/>
            <person name="Daniel R."/>
            <person name="Schleper C."/>
            <person name="Spieck E."/>
            <person name="Streit W."/>
            <person name="Wagner M."/>
        </authorList>
    </citation>
    <scope>NUCLEOTIDE SEQUENCE [LARGE SCALE GENOMIC DNA]</scope>
    <source>
        <strain evidence="3">Ga9.2</strain>
    </source>
</reference>
<dbReference type="KEGG" id="nga:Ngar_c08730"/>
<sequence length="339" mass="35684">MRFRKTPVAIMLAVLAGGIISQIPSALGDNSDNNPFGALWDAIFDLQIKDKNLQAQIDELRAERDDGLSSAQTDEPVALASDAYARIRVESAAEGDGQSIVYITAGNNGPDRAAGIKLTTFYLMQLFQINSIDSGGDGLCEDKSRGIIECTLGTLEAGQESLITIHATAKEYGKANTWTVDISTTTKDTDYTNNHVTYDFETGSAATPIKQQQILPPAEQQQQPPTESGIDEPQESEPEQNGLDNNNSSNSTDADTSSEQTADNDSANQTSAETVPSTGSNGTGTEEGNSSEEEASKEEQTASSSSSSEESNVEGSGSSSNSSSDEGSEEPVSNNNGSG</sequence>
<dbReference type="BioCyc" id="CNIT1237085:G1324-871-MONOMER"/>
<dbReference type="Proteomes" id="UP000008037">
    <property type="component" value="Chromosome"/>
</dbReference>
<dbReference type="HOGENOM" id="CLU_817885_0_0_2"/>
<dbReference type="InParanoid" id="K0IDN7"/>
<feature type="compositionally biased region" description="Low complexity" evidence="1">
    <location>
        <begin position="277"/>
        <end position="288"/>
    </location>
</feature>
<dbReference type="STRING" id="1237085.Ngar_c08730"/>
<proteinExistence type="predicted"/>
<feature type="compositionally biased region" description="Polar residues" evidence="1">
    <location>
        <begin position="259"/>
        <end position="276"/>
    </location>
</feature>
<feature type="region of interest" description="Disordered" evidence="1">
    <location>
        <begin position="215"/>
        <end position="339"/>
    </location>
</feature>